<dbReference type="PANTHER" id="PTHR47197">
    <property type="entry name" value="PROTEIN NIRF"/>
    <property type="match status" value="1"/>
</dbReference>
<protein>
    <recommendedName>
        <fullName evidence="5">YncE family protein</fullName>
    </recommendedName>
</protein>
<accession>A0ABP3QI82</accession>
<feature type="region of interest" description="Disordered" evidence="1">
    <location>
        <begin position="390"/>
        <end position="414"/>
    </location>
</feature>
<evidence type="ECO:0008006" key="5">
    <source>
        <dbReference type="Google" id="ProtNLM"/>
    </source>
</evidence>
<keyword evidence="4" id="KW-1185">Reference proteome</keyword>
<evidence type="ECO:0000313" key="3">
    <source>
        <dbReference type="EMBL" id="GAA0589375.1"/>
    </source>
</evidence>
<dbReference type="InterPro" id="IPR011048">
    <property type="entry name" value="Haem_d1_sf"/>
</dbReference>
<proteinExistence type="predicted"/>
<dbReference type="InterPro" id="IPR015943">
    <property type="entry name" value="WD40/YVTN_repeat-like_dom_sf"/>
</dbReference>
<reference evidence="4" key="1">
    <citation type="journal article" date="2019" name="Int. J. Syst. Evol. Microbiol.">
        <title>The Global Catalogue of Microorganisms (GCM) 10K type strain sequencing project: providing services to taxonomists for standard genome sequencing and annotation.</title>
        <authorList>
            <consortium name="The Broad Institute Genomics Platform"/>
            <consortium name="The Broad Institute Genome Sequencing Center for Infectious Disease"/>
            <person name="Wu L."/>
            <person name="Ma J."/>
        </authorList>
    </citation>
    <scope>NUCLEOTIDE SEQUENCE [LARGE SCALE GENOMIC DNA]</scope>
    <source>
        <strain evidence="4">JCM 9933</strain>
    </source>
</reference>
<dbReference type="Proteomes" id="UP001501588">
    <property type="component" value="Unassembled WGS sequence"/>
</dbReference>
<dbReference type="EMBL" id="BAAAFZ010000046">
    <property type="protein sequence ID" value="GAA0589375.1"/>
    <property type="molecule type" value="Genomic_DNA"/>
</dbReference>
<dbReference type="PANTHER" id="PTHR47197:SF3">
    <property type="entry name" value="DIHYDRO-HEME D1 DEHYDROGENASE"/>
    <property type="match status" value="1"/>
</dbReference>
<evidence type="ECO:0000313" key="4">
    <source>
        <dbReference type="Proteomes" id="UP001501588"/>
    </source>
</evidence>
<feature type="signal peptide" evidence="2">
    <location>
        <begin position="1"/>
        <end position="21"/>
    </location>
</feature>
<organism evidence="3 4">
    <name type="scientific">Craurococcus roseus</name>
    <dbReference type="NCBI Taxonomy" id="77585"/>
    <lineage>
        <taxon>Bacteria</taxon>
        <taxon>Pseudomonadati</taxon>
        <taxon>Pseudomonadota</taxon>
        <taxon>Alphaproteobacteria</taxon>
        <taxon>Acetobacterales</taxon>
        <taxon>Acetobacteraceae</taxon>
        <taxon>Craurococcus</taxon>
    </lineage>
</organism>
<evidence type="ECO:0000256" key="1">
    <source>
        <dbReference type="SAM" id="MobiDB-lite"/>
    </source>
</evidence>
<dbReference type="InterPro" id="IPR019405">
    <property type="entry name" value="Lactonase_7-beta_prop"/>
</dbReference>
<dbReference type="SUPFAM" id="SSF51004">
    <property type="entry name" value="C-terminal (heme d1) domain of cytochrome cd1-nitrite reductase"/>
    <property type="match status" value="1"/>
</dbReference>
<comment type="caution">
    <text evidence="3">The sequence shown here is derived from an EMBL/GenBank/DDBJ whole genome shotgun (WGS) entry which is preliminary data.</text>
</comment>
<dbReference type="RefSeq" id="WP_343896160.1">
    <property type="nucleotide sequence ID" value="NZ_BAAAFZ010000046.1"/>
</dbReference>
<dbReference type="InterPro" id="IPR051200">
    <property type="entry name" value="Host-pathogen_enzymatic-act"/>
</dbReference>
<dbReference type="Gene3D" id="2.130.10.10">
    <property type="entry name" value="YVTN repeat-like/Quinoprotein amine dehydrogenase"/>
    <property type="match status" value="3"/>
</dbReference>
<gene>
    <name evidence="3" type="ORF">GCM10009416_29930</name>
</gene>
<sequence length="414" mass="42507">MKRLLPAAVALALAAPVAARAQIALSANDNKLVLDNGVVRPARDPSPDTLSIIDLSANPPRLRAEIQVPASLVGPPTSVAISPNERFALVTANQRHDPTDPSKLVPGNGMAVVDLSSNPPRIAATLNTGSGPAGVSINRAGTLALVANRAEGTVSVYRIANGTAVTPVNKVEIGPVSSEVSHVAFTPDGRHALVTRYGDHMVNVLSIDNEKVTKTNREITTGVRPYGLSVTPDGRWAVVANIGRGTGDADTVSLIDLGREPWRIVDTASVGQTPEGIQTSPDSRFAAVTVMNGSNKPPGSPFHGYGLVRMLRIADGRLSIVSEARVGAWAQGVAFSPDGRTLLVGNTADREVQVLRVSEEGKLTDTGARIAVAGGSAALRTVGEYGLAGAGRRGAAGPRGGEGAAGLTGGTMGP</sequence>
<feature type="chain" id="PRO_5045161309" description="YncE family protein" evidence="2">
    <location>
        <begin position="22"/>
        <end position="414"/>
    </location>
</feature>
<evidence type="ECO:0000256" key="2">
    <source>
        <dbReference type="SAM" id="SignalP"/>
    </source>
</evidence>
<name>A0ABP3QI82_9PROT</name>
<dbReference type="Pfam" id="PF10282">
    <property type="entry name" value="Lactonase"/>
    <property type="match status" value="1"/>
</dbReference>
<keyword evidence="2" id="KW-0732">Signal</keyword>